<protein>
    <submittedName>
        <fullName evidence="1">Unplaced genomic scaffold scaffold_67, whole genome shotgun sequence</fullName>
    </submittedName>
</protein>
<dbReference type="EMBL" id="KN833751">
    <property type="protein sequence ID" value="KIK21543.1"/>
    <property type="molecule type" value="Genomic_DNA"/>
</dbReference>
<accession>A0A0C9ZP70</accession>
<reference evidence="1 2" key="1">
    <citation type="submission" date="2014-04" db="EMBL/GenBank/DDBJ databases">
        <authorList>
            <consortium name="DOE Joint Genome Institute"/>
            <person name="Kuo A."/>
            <person name="Kohler A."/>
            <person name="Costa M.D."/>
            <person name="Nagy L.G."/>
            <person name="Floudas D."/>
            <person name="Copeland A."/>
            <person name="Barry K.W."/>
            <person name="Cichocki N."/>
            <person name="Veneault-Fourrey C."/>
            <person name="LaButti K."/>
            <person name="Lindquist E.A."/>
            <person name="Lipzen A."/>
            <person name="Lundell T."/>
            <person name="Morin E."/>
            <person name="Murat C."/>
            <person name="Sun H."/>
            <person name="Tunlid A."/>
            <person name="Henrissat B."/>
            <person name="Grigoriev I.V."/>
            <person name="Hibbett D.S."/>
            <person name="Martin F."/>
            <person name="Nordberg H.P."/>
            <person name="Cantor M.N."/>
            <person name="Hua S.X."/>
        </authorList>
    </citation>
    <scope>NUCLEOTIDE SEQUENCE [LARGE SCALE GENOMIC DNA]</scope>
    <source>
        <strain evidence="1 2">441</strain>
    </source>
</reference>
<organism evidence="1 2">
    <name type="scientific">Pisolithus microcarpus 441</name>
    <dbReference type="NCBI Taxonomy" id="765257"/>
    <lineage>
        <taxon>Eukaryota</taxon>
        <taxon>Fungi</taxon>
        <taxon>Dikarya</taxon>
        <taxon>Basidiomycota</taxon>
        <taxon>Agaricomycotina</taxon>
        <taxon>Agaricomycetes</taxon>
        <taxon>Agaricomycetidae</taxon>
        <taxon>Boletales</taxon>
        <taxon>Sclerodermatineae</taxon>
        <taxon>Pisolithaceae</taxon>
        <taxon>Pisolithus</taxon>
    </lineage>
</organism>
<proteinExistence type="predicted"/>
<evidence type="ECO:0000313" key="2">
    <source>
        <dbReference type="Proteomes" id="UP000054018"/>
    </source>
</evidence>
<keyword evidence="2" id="KW-1185">Reference proteome</keyword>
<reference evidence="2" key="2">
    <citation type="submission" date="2015-01" db="EMBL/GenBank/DDBJ databases">
        <title>Evolutionary Origins and Diversification of the Mycorrhizal Mutualists.</title>
        <authorList>
            <consortium name="DOE Joint Genome Institute"/>
            <consortium name="Mycorrhizal Genomics Consortium"/>
            <person name="Kohler A."/>
            <person name="Kuo A."/>
            <person name="Nagy L.G."/>
            <person name="Floudas D."/>
            <person name="Copeland A."/>
            <person name="Barry K.W."/>
            <person name="Cichocki N."/>
            <person name="Veneault-Fourrey C."/>
            <person name="LaButti K."/>
            <person name="Lindquist E.A."/>
            <person name="Lipzen A."/>
            <person name="Lundell T."/>
            <person name="Morin E."/>
            <person name="Murat C."/>
            <person name="Riley R."/>
            <person name="Ohm R."/>
            <person name="Sun H."/>
            <person name="Tunlid A."/>
            <person name="Henrissat B."/>
            <person name="Grigoriev I.V."/>
            <person name="Hibbett D.S."/>
            <person name="Martin F."/>
        </authorList>
    </citation>
    <scope>NUCLEOTIDE SEQUENCE [LARGE SCALE GENOMIC DNA]</scope>
    <source>
        <strain evidence="2">441</strain>
    </source>
</reference>
<sequence length="74" mass="8257">MENQCMLCNDAVWAASDLDVPVSRSAVWNAVLGRSGSSDRDRGGTFRWIWHYPTLYGCTKPLLSPLEMDSFSGM</sequence>
<gene>
    <name evidence="1" type="ORF">PISMIDRAFT_681228</name>
</gene>
<dbReference type="Proteomes" id="UP000054018">
    <property type="component" value="Unassembled WGS sequence"/>
</dbReference>
<name>A0A0C9ZP70_9AGAM</name>
<dbReference type="AlphaFoldDB" id="A0A0C9ZP70"/>
<dbReference type="HOGENOM" id="CLU_2688767_0_0_1"/>
<evidence type="ECO:0000313" key="1">
    <source>
        <dbReference type="EMBL" id="KIK21543.1"/>
    </source>
</evidence>